<feature type="domain" description="VWF/SSPO/Zonadhesin-like cysteine-rich" evidence="2">
    <location>
        <begin position="44"/>
        <end position="118"/>
    </location>
</feature>
<name>A0A811V3H4_CERCA</name>
<accession>A0A811V3H4</accession>
<evidence type="ECO:0000313" key="4">
    <source>
        <dbReference type="Proteomes" id="UP000606786"/>
    </source>
</evidence>
<dbReference type="EMBL" id="CAJHJT010000034">
    <property type="protein sequence ID" value="CAD7005474.1"/>
    <property type="molecule type" value="Genomic_DNA"/>
</dbReference>
<dbReference type="GO" id="GO:0031012">
    <property type="term" value="C:extracellular matrix"/>
    <property type="evidence" value="ECO:0007669"/>
    <property type="project" value="TreeGrafter"/>
</dbReference>
<dbReference type="OrthoDB" id="6262482at2759"/>
<dbReference type="AlphaFoldDB" id="A0A811V3H4"/>
<evidence type="ECO:0000313" key="3">
    <source>
        <dbReference type="EMBL" id="CAD7005474.1"/>
    </source>
</evidence>
<protein>
    <submittedName>
        <fullName evidence="3">(Mediterranean fruit fly) hypothetical protein</fullName>
    </submittedName>
</protein>
<dbReference type="PANTHER" id="PTHR11339">
    <property type="entry name" value="EXTRACELLULAR MATRIX GLYCOPROTEIN RELATED"/>
    <property type="match status" value="1"/>
</dbReference>
<dbReference type="InterPro" id="IPR014853">
    <property type="entry name" value="VWF/SSPO/ZAN-like_Cys-rich_dom"/>
</dbReference>
<dbReference type="InterPro" id="IPR050780">
    <property type="entry name" value="Mucin_vWF_Thrombospondin_sf"/>
</dbReference>
<reference evidence="3" key="1">
    <citation type="submission" date="2020-11" db="EMBL/GenBank/DDBJ databases">
        <authorList>
            <person name="Whitehead M."/>
        </authorList>
    </citation>
    <scope>NUCLEOTIDE SEQUENCE</scope>
    <source>
        <strain evidence="3">EGII</strain>
    </source>
</reference>
<dbReference type="Proteomes" id="UP000606786">
    <property type="component" value="Unassembled WGS sequence"/>
</dbReference>
<dbReference type="SMART" id="SM00832">
    <property type="entry name" value="C8"/>
    <property type="match status" value="1"/>
</dbReference>
<keyword evidence="4" id="KW-1185">Reference proteome</keyword>
<comment type="caution">
    <text evidence="3">The sequence shown here is derived from an EMBL/GenBank/DDBJ whole genome shotgun (WGS) entry which is preliminary data.</text>
</comment>
<evidence type="ECO:0000256" key="1">
    <source>
        <dbReference type="ARBA" id="ARBA00023157"/>
    </source>
</evidence>
<proteinExistence type="predicted"/>
<gene>
    <name evidence="3" type="ORF">CCAP1982_LOCUS13834</name>
</gene>
<dbReference type="GO" id="GO:0005615">
    <property type="term" value="C:extracellular space"/>
    <property type="evidence" value="ECO:0007669"/>
    <property type="project" value="TreeGrafter"/>
</dbReference>
<dbReference type="PANTHER" id="PTHR11339:SF386">
    <property type="entry name" value="HEMOLECTIN, ISOFORM A"/>
    <property type="match status" value="1"/>
</dbReference>
<keyword evidence="1" id="KW-1015">Disulfide bond</keyword>
<organism evidence="3 4">
    <name type="scientific">Ceratitis capitata</name>
    <name type="common">Mediterranean fruit fly</name>
    <name type="synonym">Tephritis capitata</name>
    <dbReference type="NCBI Taxonomy" id="7213"/>
    <lineage>
        <taxon>Eukaryota</taxon>
        <taxon>Metazoa</taxon>
        <taxon>Ecdysozoa</taxon>
        <taxon>Arthropoda</taxon>
        <taxon>Hexapoda</taxon>
        <taxon>Insecta</taxon>
        <taxon>Pterygota</taxon>
        <taxon>Neoptera</taxon>
        <taxon>Endopterygota</taxon>
        <taxon>Diptera</taxon>
        <taxon>Brachycera</taxon>
        <taxon>Muscomorpha</taxon>
        <taxon>Tephritoidea</taxon>
        <taxon>Tephritidae</taxon>
        <taxon>Ceratitis</taxon>
        <taxon>Ceratitis</taxon>
    </lineage>
</organism>
<sequence length="210" mass="23655">MTCKHHPKVSKTSPLIFGHSWKVQQFCAKPTTPIDACKEHPQRETWAQLKCGVLKSEIFKDCHAEVSVEKYLKRCIYDTCACDQGGDCECLCTAVAAYAHACSQHGINIRWRTPHFCRQIVTCDSDDTASGKQVAECVRGRPLGSFQASVTSDNMISKFVTVNPVSLVLLRSRPRFYPIKCYHLFVKLTPVKFSHSVHSMNAWSSELMNL</sequence>
<evidence type="ECO:0000259" key="2">
    <source>
        <dbReference type="SMART" id="SM00832"/>
    </source>
</evidence>
<dbReference type="Pfam" id="PF08742">
    <property type="entry name" value="C8"/>
    <property type="match status" value="1"/>
</dbReference>